<evidence type="ECO:0000256" key="1">
    <source>
        <dbReference type="ARBA" id="ARBA00009995"/>
    </source>
</evidence>
<evidence type="ECO:0000313" key="3">
    <source>
        <dbReference type="EMBL" id="KAF8700825.1"/>
    </source>
</evidence>
<name>A0A835BUG9_9POAL</name>
<evidence type="ECO:0008006" key="5">
    <source>
        <dbReference type="Google" id="ProtNLM"/>
    </source>
</evidence>
<dbReference type="InterPro" id="IPR002213">
    <property type="entry name" value="UDP_glucos_trans"/>
</dbReference>
<reference evidence="3" key="1">
    <citation type="submission" date="2020-07" db="EMBL/GenBank/DDBJ databases">
        <title>Genome sequence and genetic diversity analysis of an under-domesticated orphan crop, white fonio (Digitaria exilis).</title>
        <authorList>
            <person name="Bennetzen J.L."/>
            <person name="Chen S."/>
            <person name="Ma X."/>
            <person name="Wang X."/>
            <person name="Yssel A.E.J."/>
            <person name="Chaluvadi S.R."/>
            <person name="Johnson M."/>
            <person name="Gangashetty P."/>
            <person name="Hamidou F."/>
            <person name="Sanogo M.D."/>
            <person name="Zwaenepoel A."/>
            <person name="Wallace J."/>
            <person name="Van De Peer Y."/>
            <person name="Van Deynze A."/>
        </authorList>
    </citation>
    <scope>NUCLEOTIDE SEQUENCE</scope>
    <source>
        <tissue evidence="3">Leaves</tissue>
    </source>
</reference>
<dbReference type="GO" id="GO:0080044">
    <property type="term" value="F:quercetin 7-O-glucosyltransferase activity"/>
    <property type="evidence" value="ECO:0007669"/>
    <property type="project" value="TreeGrafter"/>
</dbReference>
<dbReference type="PANTHER" id="PTHR11926">
    <property type="entry name" value="GLUCOSYL/GLUCURONOSYL TRANSFERASES"/>
    <property type="match status" value="1"/>
</dbReference>
<evidence type="ECO:0000256" key="2">
    <source>
        <dbReference type="ARBA" id="ARBA00022679"/>
    </source>
</evidence>
<dbReference type="EMBL" id="JACEFO010001825">
    <property type="protein sequence ID" value="KAF8700825.1"/>
    <property type="molecule type" value="Genomic_DNA"/>
</dbReference>
<dbReference type="FunFam" id="3.40.50.2000:FF:000128">
    <property type="entry name" value="Glycosyltransferase"/>
    <property type="match status" value="1"/>
</dbReference>
<keyword evidence="4" id="KW-1185">Reference proteome</keyword>
<dbReference type="CDD" id="cd03784">
    <property type="entry name" value="GT1_Gtf-like"/>
    <property type="match status" value="2"/>
</dbReference>
<dbReference type="PROSITE" id="PS00375">
    <property type="entry name" value="UDPGT"/>
    <property type="match status" value="2"/>
</dbReference>
<dbReference type="InterPro" id="IPR035595">
    <property type="entry name" value="UDP_glycos_trans_CS"/>
</dbReference>
<dbReference type="Pfam" id="PF00201">
    <property type="entry name" value="UDPGT"/>
    <property type="match status" value="2"/>
</dbReference>
<dbReference type="AlphaFoldDB" id="A0A835BUG9"/>
<dbReference type="Proteomes" id="UP000636709">
    <property type="component" value="Unassembled WGS sequence"/>
</dbReference>
<comment type="caution">
    <text evidence="3">The sequence shown here is derived from an EMBL/GenBank/DDBJ whole genome shotgun (WGS) entry which is preliminary data.</text>
</comment>
<comment type="similarity">
    <text evidence="1">Belongs to the UDP-glycosyltransferase family.</text>
</comment>
<dbReference type="Gene3D" id="3.40.50.2000">
    <property type="entry name" value="Glycogen Phosphorylase B"/>
    <property type="match status" value="4"/>
</dbReference>
<sequence>MATKQELAWSGRPAATANFSLAKGNHPTSQPRQLLRPSPVAASIRRFQKSSISSPLPKRRSAAMAAPHVLVFPFPIQGHINCMLHFTTALVDAGVHVTFLHTDHNIRRLGGRAPSAGPGSPRLHFLSVPDGLPDDHPRSEAYLVDLYKSLAAATRGPYRDLLARSSSLATAAADAAGADEPTGDFPPVTCVVADGLLSWAVEVADELGVPAIVFRTASACSLLAYLSVPKLFELGELPFPVGGDLDEPVRAVPGMETILRRRDLPSQCRRPNATDEVNPGLRALAKVSADSSKARALVLNTTATLERTALEHIAPHVRDLFAIGPLHAMSSSPASCSLLREDGGCMAWLDGQPDRSVVYASLGSLATISREQFTELFAGLLATGYPFLWVLRPDMVADAVALQDEEVRAADGGGSSKARVVAWAPQREVLRHRAVGCFLTHAGWNSTLEAVVEGVPTVCWPFSADQQMNSRFVGAVWRTGLDMKDVCDRAVVERTVREAMESAKIRGAAQAMAEQLKCDVAAGGSSATEFQRLVGLIRELSALSETRVVERTRRSRQGSNRMLSSRSSSTAMAGEAHVLVFPVPAQGHINAMLPFAAALLDAGVFVTFLHTDHNSRRASSVVASPRLRFMSIPDGLADDHPRSLGAMLEFDRAMREVGGVSYRALLASLSSSAGRPSHDASDGGDGDYKSFPPVTCVVADGLLTWAIDVSEDLGVPALAFRTSSASSFLTYQTVPKLADLGELPFPSDADLDEPVHGVPGMESFLRRRDLPSVFRRCRGDTDGVLDLDPFLRLLAKATVHSSKARALVFNTAGSLEGPALEHIAPRMCDVFAIGPLHAVPSPAPPPASSLWSEDDGCVAWLDGHADRSVVYVSLGSVAVITDGQFTEFLSGLVAAGHPFLWALRPDMVVMTRSQDDAGDPHEAIRAAGGSKTRVVAWAPQREVLRHRAVGCFLTHAGWNSTLEGVVAGVPMVCWPFFGDQQINSRLVGAVWGNGLDMKDVCERDVVERMVREAMESEAIRSSAEALADVVRRDVADGGSSAREFERLVRFIKDLSMEHAKSYHQN</sequence>
<dbReference type="OrthoDB" id="5835829at2759"/>
<dbReference type="GO" id="GO:0080043">
    <property type="term" value="F:quercetin 3-O-glucosyltransferase activity"/>
    <property type="evidence" value="ECO:0007669"/>
    <property type="project" value="TreeGrafter"/>
</dbReference>
<evidence type="ECO:0000313" key="4">
    <source>
        <dbReference type="Proteomes" id="UP000636709"/>
    </source>
</evidence>
<protein>
    <recommendedName>
        <fullName evidence="5">UDP-glycosyltransferases domain-containing protein</fullName>
    </recommendedName>
</protein>
<dbReference type="SUPFAM" id="SSF53756">
    <property type="entry name" value="UDP-Glycosyltransferase/glycogen phosphorylase"/>
    <property type="match status" value="2"/>
</dbReference>
<keyword evidence="2" id="KW-0808">Transferase</keyword>
<organism evidence="3 4">
    <name type="scientific">Digitaria exilis</name>
    <dbReference type="NCBI Taxonomy" id="1010633"/>
    <lineage>
        <taxon>Eukaryota</taxon>
        <taxon>Viridiplantae</taxon>
        <taxon>Streptophyta</taxon>
        <taxon>Embryophyta</taxon>
        <taxon>Tracheophyta</taxon>
        <taxon>Spermatophyta</taxon>
        <taxon>Magnoliopsida</taxon>
        <taxon>Liliopsida</taxon>
        <taxon>Poales</taxon>
        <taxon>Poaceae</taxon>
        <taxon>PACMAD clade</taxon>
        <taxon>Panicoideae</taxon>
        <taxon>Panicodae</taxon>
        <taxon>Paniceae</taxon>
        <taxon>Anthephorinae</taxon>
        <taxon>Digitaria</taxon>
    </lineage>
</organism>
<dbReference type="FunFam" id="3.40.50.2000:FF:000056">
    <property type="entry name" value="Glycosyltransferase"/>
    <property type="match status" value="1"/>
</dbReference>
<dbReference type="PANTHER" id="PTHR11926:SF1392">
    <property type="entry name" value="GLYCOSYLTRANSFERASE"/>
    <property type="match status" value="1"/>
</dbReference>
<gene>
    <name evidence="3" type="ORF">HU200_034189</name>
</gene>
<proteinExistence type="inferred from homology"/>
<accession>A0A835BUG9</accession>